<accession>A0AA40NYP7</accession>
<dbReference type="PANTHER" id="PTHR37291">
    <property type="entry name" value="5-METHYLCYTOSINE-SPECIFIC RESTRICTION ENZYME B"/>
    <property type="match status" value="1"/>
</dbReference>
<proteinExistence type="predicted"/>
<name>A0AA40NYP7_9PSED</name>
<dbReference type="Proteomes" id="UP000050523">
    <property type="component" value="Unassembled WGS sequence"/>
</dbReference>
<dbReference type="EMBL" id="LJRO01000508">
    <property type="protein sequence ID" value="KPY90833.1"/>
    <property type="molecule type" value="Genomic_DNA"/>
</dbReference>
<organism evidence="3 4">
    <name type="scientific">Pseudomonas tremae</name>
    <dbReference type="NCBI Taxonomy" id="200454"/>
    <lineage>
        <taxon>Bacteria</taxon>
        <taxon>Pseudomonadati</taxon>
        <taxon>Pseudomonadota</taxon>
        <taxon>Gammaproteobacteria</taxon>
        <taxon>Pseudomonadales</taxon>
        <taxon>Pseudomonadaceae</taxon>
        <taxon>Pseudomonas</taxon>
    </lineage>
</organism>
<dbReference type="Gene3D" id="3.40.50.300">
    <property type="entry name" value="P-loop containing nucleotide triphosphate hydrolases"/>
    <property type="match status" value="1"/>
</dbReference>
<feature type="region of interest" description="Disordered" evidence="1">
    <location>
        <begin position="446"/>
        <end position="467"/>
    </location>
</feature>
<evidence type="ECO:0000313" key="3">
    <source>
        <dbReference type="EMBL" id="KPY90833.1"/>
    </source>
</evidence>
<sequence>MVEHQSILFGPPGTSKSHRARAEKALALGVDKARIVPLTFHPDYSYGEFVARLLPTTNKSGQIEYHVHAGPFIRALAMAFAYQLQDSAGQAPKNVVLLLDEINRGNCAEIFGDVFQLLDRDESGWSSYEISVSELVLCAFKAELERVLGHSWPYPELTDKLQTCLELRQLCLPPNLHMIGTMNTSDESIFFMDSAFKRRWHFEFCAEGFVQVPAEQRDALMPWGRGLTWQTFVNALNRFIRERCTAPRLDDKLVGPWFVKAKCRIDKQTLLQAHPAHLAALEASASKFGDMISGVPESRAFDEQHRLLAEELSETDKQRLLKHGGYDKSAELKFTAIRSGSGVANDYYCSNRSRKKYKSDDTGLIVEDYLQTLSVFEVGIASYHIERTDIVGKLFFYLWDNVFDRDKSPLCNLLDLKHQELRTFGQFADQAEQFVERLCAGPVEATVPPRENAASAPAEENSTAEEV</sequence>
<evidence type="ECO:0000256" key="1">
    <source>
        <dbReference type="SAM" id="MobiDB-lite"/>
    </source>
</evidence>
<feature type="compositionally biased region" description="Low complexity" evidence="1">
    <location>
        <begin position="451"/>
        <end position="461"/>
    </location>
</feature>
<dbReference type="InterPro" id="IPR027417">
    <property type="entry name" value="P-loop_NTPase"/>
</dbReference>
<dbReference type="RefSeq" id="WP_024690067.1">
    <property type="nucleotide sequence ID" value="NZ_AVEL02000077.1"/>
</dbReference>
<feature type="domain" description="ATPase dynein-related AAA" evidence="2">
    <location>
        <begin position="7"/>
        <end position="199"/>
    </location>
</feature>
<dbReference type="InterPro" id="IPR011704">
    <property type="entry name" value="ATPase_dyneun-rel_AAA"/>
</dbReference>
<evidence type="ECO:0000313" key="4">
    <source>
        <dbReference type="Proteomes" id="UP000050523"/>
    </source>
</evidence>
<protein>
    <submittedName>
        <fullName evidence="3">ATPase associated with various cellular activitie</fullName>
    </submittedName>
</protein>
<gene>
    <name evidence="3" type="ORF">ALO43_02993</name>
</gene>
<dbReference type="InterPro" id="IPR052934">
    <property type="entry name" value="Methyl-DNA_Rec/Restrict_Enz"/>
</dbReference>
<dbReference type="GO" id="GO:0005524">
    <property type="term" value="F:ATP binding"/>
    <property type="evidence" value="ECO:0007669"/>
    <property type="project" value="InterPro"/>
</dbReference>
<comment type="caution">
    <text evidence="3">The sequence shown here is derived from an EMBL/GenBank/DDBJ whole genome shotgun (WGS) entry which is preliminary data.</text>
</comment>
<reference evidence="3 4" key="1">
    <citation type="submission" date="2015-09" db="EMBL/GenBank/DDBJ databases">
        <title>Genome announcement of multiple Pseudomonas syringae strains.</title>
        <authorList>
            <person name="Thakur S."/>
            <person name="Wang P.W."/>
            <person name="Gong Y."/>
            <person name="Weir B.S."/>
            <person name="Guttman D.S."/>
        </authorList>
    </citation>
    <scope>NUCLEOTIDE SEQUENCE [LARGE SCALE GENOMIC DNA]</scope>
    <source>
        <strain evidence="3 4">ICMP9151</strain>
    </source>
</reference>
<dbReference type="PANTHER" id="PTHR37291:SF1">
    <property type="entry name" value="TYPE IV METHYL-DIRECTED RESTRICTION ENZYME ECOKMCRB SUBUNIT"/>
    <property type="match status" value="1"/>
</dbReference>
<dbReference type="SUPFAM" id="SSF52540">
    <property type="entry name" value="P-loop containing nucleoside triphosphate hydrolases"/>
    <property type="match status" value="1"/>
</dbReference>
<evidence type="ECO:0000259" key="2">
    <source>
        <dbReference type="Pfam" id="PF07728"/>
    </source>
</evidence>
<dbReference type="AlphaFoldDB" id="A0AA40NYP7"/>
<dbReference type="GO" id="GO:0016887">
    <property type="term" value="F:ATP hydrolysis activity"/>
    <property type="evidence" value="ECO:0007669"/>
    <property type="project" value="InterPro"/>
</dbReference>
<dbReference type="Pfam" id="PF07728">
    <property type="entry name" value="AAA_5"/>
    <property type="match status" value="1"/>
</dbReference>